<proteinExistence type="predicted"/>
<dbReference type="AlphaFoldDB" id="A0A0L7L2D8"/>
<feature type="compositionally biased region" description="Basic and acidic residues" evidence="1">
    <location>
        <begin position="344"/>
        <end position="357"/>
    </location>
</feature>
<organism evidence="3 4">
    <name type="scientific">Operophtera brumata</name>
    <name type="common">Winter moth</name>
    <name type="synonym">Phalaena brumata</name>
    <dbReference type="NCBI Taxonomy" id="104452"/>
    <lineage>
        <taxon>Eukaryota</taxon>
        <taxon>Metazoa</taxon>
        <taxon>Ecdysozoa</taxon>
        <taxon>Arthropoda</taxon>
        <taxon>Hexapoda</taxon>
        <taxon>Insecta</taxon>
        <taxon>Pterygota</taxon>
        <taxon>Neoptera</taxon>
        <taxon>Endopterygota</taxon>
        <taxon>Lepidoptera</taxon>
        <taxon>Glossata</taxon>
        <taxon>Ditrysia</taxon>
        <taxon>Geometroidea</taxon>
        <taxon>Geometridae</taxon>
        <taxon>Larentiinae</taxon>
        <taxon>Operophtera</taxon>
    </lineage>
</organism>
<gene>
    <name evidence="3" type="ORF">OBRU01_09417</name>
</gene>
<feature type="region of interest" description="Disordered" evidence="1">
    <location>
        <begin position="586"/>
        <end position="705"/>
    </location>
</feature>
<reference evidence="3 4" key="1">
    <citation type="journal article" date="2015" name="Genome Biol. Evol.">
        <title>The genome of winter moth (Operophtera brumata) provides a genomic perspective on sexual dimorphism and phenology.</title>
        <authorList>
            <person name="Derks M.F."/>
            <person name="Smit S."/>
            <person name="Salis L."/>
            <person name="Schijlen E."/>
            <person name="Bossers A."/>
            <person name="Mateman C."/>
            <person name="Pijl A.S."/>
            <person name="de Ridder D."/>
            <person name="Groenen M.A."/>
            <person name="Visser M.E."/>
            <person name="Megens H.J."/>
        </authorList>
    </citation>
    <scope>NUCLEOTIDE SEQUENCE [LARGE SCALE GENOMIC DNA]</scope>
    <source>
        <strain evidence="3">WM2013NL</strain>
        <tissue evidence="3">Head and thorax</tissue>
    </source>
</reference>
<feature type="compositionally biased region" description="Basic and acidic residues" evidence="1">
    <location>
        <begin position="853"/>
        <end position="865"/>
    </location>
</feature>
<feature type="compositionally biased region" description="Low complexity" evidence="1">
    <location>
        <begin position="784"/>
        <end position="805"/>
    </location>
</feature>
<feature type="compositionally biased region" description="Basic and acidic residues" evidence="1">
    <location>
        <begin position="586"/>
        <end position="598"/>
    </location>
</feature>
<evidence type="ECO:0000256" key="1">
    <source>
        <dbReference type="SAM" id="MobiDB-lite"/>
    </source>
</evidence>
<feature type="compositionally biased region" description="Basic and acidic residues" evidence="1">
    <location>
        <begin position="607"/>
        <end position="669"/>
    </location>
</feature>
<feature type="compositionally biased region" description="Polar residues" evidence="1">
    <location>
        <begin position="209"/>
        <end position="224"/>
    </location>
</feature>
<protein>
    <submittedName>
        <fullName evidence="3">Uncharacterized protein</fullName>
    </submittedName>
</protein>
<feature type="compositionally biased region" description="Low complexity" evidence="1">
    <location>
        <begin position="299"/>
        <end position="316"/>
    </location>
</feature>
<feature type="region of interest" description="Disordered" evidence="1">
    <location>
        <begin position="209"/>
        <end position="254"/>
    </location>
</feature>
<feature type="compositionally biased region" description="Basic residues" evidence="1">
    <location>
        <begin position="461"/>
        <end position="471"/>
    </location>
</feature>
<evidence type="ECO:0000313" key="3">
    <source>
        <dbReference type="EMBL" id="KOB69622.1"/>
    </source>
</evidence>
<feature type="region of interest" description="Disordered" evidence="1">
    <location>
        <begin position="328"/>
        <end position="358"/>
    </location>
</feature>
<feature type="compositionally biased region" description="Polar residues" evidence="1">
    <location>
        <begin position="240"/>
        <end position="254"/>
    </location>
</feature>
<feature type="compositionally biased region" description="Polar residues" evidence="1">
    <location>
        <begin position="743"/>
        <end position="758"/>
    </location>
</feature>
<comment type="caution">
    <text evidence="3">The sequence shown here is derived from an EMBL/GenBank/DDBJ whole genome shotgun (WGS) entry which is preliminary data.</text>
</comment>
<evidence type="ECO:0000313" key="4">
    <source>
        <dbReference type="Proteomes" id="UP000037510"/>
    </source>
</evidence>
<dbReference type="EMBL" id="JTDY01003397">
    <property type="protein sequence ID" value="KOB69622.1"/>
    <property type="molecule type" value="Genomic_DNA"/>
</dbReference>
<sequence>MGREALTAALCWFTIGGALAVKSLSDNVSAESASRLYRNLQSAGVYARGAPYGAYSFQIPLVTAPKAAASRVIPVKENYSFQNMNAYLKDSYGNRFVESKQSPQSVPFKPFPQQYVQLQELPAHFAQPLAAPSFAGYKHGTPQIIVGSHYRLPQQAASPIKQHFGFPQEIYAGNIKSLAPQSISHSQFHGPVIQLPVHGQSYTRLPVTEQSYGQPHGQSYSQLPGESFHFGSKVTHDHQQPTAQSHPTAQQQSLSNEAIYANTKSEEQYHHDNGPKFQRQLEVPREVSYHFGSKVTHGHQQPAATTHSTAQQQSSSNEAIYANTKSEEQYHHDNGPKFQQQQEVLREVSSKKEHPESAHQLIVNHSDKAEQKIPVRDTTITSFMNGKETRVNIKTKPTVPLLDISLLEPLTFDNPFVPQVQHFLPKISEATYHKLSEFNGKKNQKPTHKTKSYDSGNEKVKPKKFATKKKQRYPHVEVQNTYYEEIPSASTVRPVITVKGTPNVSPEFSYEINSPNYKETYTEQAINYNKETQSEPVHITYGTQNQEEPVHYTYVHSSKEPVHIKEVHYEGKGEGPKHLLHKFKSVEHNKKDENHESEDSGESSEEDSPRHLTEHRDDNNQHQQKYDHYHDNHNNKHQENNINQHHENHDNQNQHHENQNHHHEKHNQYHESPNTTPHQKPEHREEEYHHKPGSGSNQNQHDDHHSFKPIQYYTKTSSGIFQPLAEYEEEIKIAAPIKVDPNQHVQTQSEPRHQTQPSHAPRQHSYPSSAPHHISEPQQKHNGQSQSEPRPQSSPAPQQHSYPSSAPDHNPAPHHNFEPHQKHHAPTAHVHEKTKSIIIQEETPEHSDEEDTKEMFGREEDSEKDFETAYKNAAFGFPAYGRSIDVLEKDIYNPDSYGVPRDHGDFDIKHSPFQQYHDQSDNFPKNSRLSYKDTKDKTKEDYFLDYSVSKPESLTDRYTKKVDYYKLYKHQKPEKYIAHDDDSQKKQKTSEKYTTIPYNFYPTQDLNMKQFFAQYKMTPFVQEIDYSKGTPRDSSAHSTQPYHRYKSNTFFVEPQFQYGFEPISIPRLLDSELSTMASNDSPESEKPGMRKKIYKENFYIKKTSMSDAGPNS</sequence>
<evidence type="ECO:0000256" key="2">
    <source>
        <dbReference type="SAM" id="SignalP"/>
    </source>
</evidence>
<feature type="compositionally biased region" description="Basic and acidic residues" evidence="1">
    <location>
        <begin position="679"/>
        <end position="690"/>
    </location>
</feature>
<name>A0A0L7L2D8_OPEBR</name>
<dbReference type="Proteomes" id="UP000037510">
    <property type="component" value="Unassembled WGS sequence"/>
</dbReference>
<feature type="region of interest" description="Disordered" evidence="1">
    <location>
        <begin position="437"/>
        <end position="471"/>
    </location>
</feature>
<accession>A0A0L7L2D8</accession>
<keyword evidence="2" id="KW-0732">Signal</keyword>
<keyword evidence="4" id="KW-1185">Reference proteome</keyword>
<feature type="region of interest" description="Disordered" evidence="1">
    <location>
        <begin position="295"/>
        <end position="316"/>
    </location>
</feature>
<feature type="chain" id="PRO_5005572984" evidence="2">
    <location>
        <begin position="21"/>
        <end position="1112"/>
    </location>
</feature>
<feature type="region of interest" description="Disordered" evidence="1">
    <location>
        <begin position="743"/>
        <end position="865"/>
    </location>
</feature>
<feature type="signal peptide" evidence="2">
    <location>
        <begin position="1"/>
        <end position="20"/>
    </location>
</feature>